<organism evidence="1 2">
    <name type="scientific">Stichopus japonicus</name>
    <name type="common">Sea cucumber</name>
    <dbReference type="NCBI Taxonomy" id="307972"/>
    <lineage>
        <taxon>Eukaryota</taxon>
        <taxon>Metazoa</taxon>
        <taxon>Echinodermata</taxon>
        <taxon>Eleutherozoa</taxon>
        <taxon>Echinozoa</taxon>
        <taxon>Holothuroidea</taxon>
        <taxon>Aspidochirotacea</taxon>
        <taxon>Aspidochirotida</taxon>
        <taxon>Stichopodidae</taxon>
        <taxon>Apostichopus</taxon>
    </lineage>
</organism>
<sequence length="383" mass="41235">MSYPHPDNPDGNFLTSGGDQVDFARSAVNVVALSDIPPVFLEKDTGGKECLAGERLSLIRSSWGTRMSQVNEPTSGVLALVSFKGENLKEDKVKSLHATVDATLGAGKCDFLRWGGKEILLSFEDMAHYKTFGDCFIQGKFDSGMTQIKGASFINTPQCFLEVLSPVEEGSNVQGALNRVVSSFSGAFTHCTVLETKDFQPQEGFMTKVVNGSIPSVAITLIFASQAQPLAAETKTVLSSSPWQQVTLPAPLQDEIGFDTDYFVNKNLPLPLIGIKTGAPSTGVQITKLVQKKENFDETVKFYQGKVDSHSVGSSGSSAAGILKAKFELSRCSELVITFLPGLSCENISTARLCFLDKAAEEGKVEISQDKEGNEVISVACYK</sequence>
<dbReference type="AlphaFoldDB" id="A0A2G8JIN0"/>
<reference evidence="1 2" key="1">
    <citation type="journal article" date="2017" name="PLoS Biol.">
        <title>The sea cucumber genome provides insights into morphological evolution and visceral regeneration.</title>
        <authorList>
            <person name="Zhang X."/>
            <person name="Sun L."/>
            <person name="Yuan J."/>
            <person name="Sun Y."/>
            <person name="Gao Y."/>
            <person name="Zhang L."/>
            <person name="Li S."/>
            <person name="Dai H."/>
            <person name="Hamel J.F."/>
            <person name="Liu C."/>
            <person name="Yu Y."/>
            <person name="Liu S."/>
            <person name="Lin W."/>
            <person name="Guo K."/>
            <person name="Jin S."/>
            <person name="Xu P."/>
            <person name="Storey K.B."/>
            <person name="Huan P."/>
            <person name="Zhang T."/>
            <person name="Zhou Y."/>
            <person name="Zhang J."/>
            <person name="Lin C."/>
            <person name="Li X."/>
            <person name="Xing L."/>
            <person name="Huo D."/>
            <person name="Sun M."/>
            <person name="Wang L."/>
            <person name="Mercier A."/>
            <person name="Li F."/>
            <person name="Yang H."/>
            <person name="Xiang J."/>
        </authorList>
    </citation>
    <scope>NUCLEOTIDE SEQUENCE [LARGE SCALE GENOMIC DNA]</scope>
    <source>
        <strain evidence="1">Shaxun</strain>
        <tissue evidence="1">Muscle</tissue>
    </source>
</reference>
<proteinExistence type="predicted"/>
<protein>
    <submittedName>
        <fullName evidence="1">Uncharacterized protein</fullName>
    </submittedName>
</protein>
<dbReference type="InterPro" id="IPR029380">
    <property type="entry name" value="FAM124"/>
</dbReference>
<dbReference type="Proteomes" id="UP000230750">
    <property type="component" value="Unassembled WGS sequence"/>
</dbReference>
<comment type="caution">
    <text evidence="1">The sequence shown here is derived from an EMBL/GenBank/DDBJ whole genome shotgun (WGS) entry which is preliminary data.</text>
</comment>
<dbReference type="PANTHER" id="PTHR14715:SF7">
    <property type="entry name" value="FAM124 DOMAIN-CONTAINING PROTEIN"/>
    <property type="match status" value="1"/>
</dbReference>
<dbReference type="EMBL" id="MRZV01001862">
    <property type="protein sequence ID" value="PIK35605.1"/>
    <property type="molecule type" value="Genomic_DNA"/>
</dbReference>
<evidence type="ECO:0000313" key="1">
    <source>
        <dbReference type="EMBL" id="PIK35605.1"/>
    </source>
</evidence>
<gene>
    <name evidence="1" type="ORF">BSL78_27565</name>
</gene>
<accession>A0A2G8JIN0</accession>
<keyword evidence="2" id="KW-1185">Reference proteome</keyword>
<evidence type="ECO:0000313" key="2">
    <source>
        <dbReference type="Proteomes" id="UP000230750"/>
    </source>
</evidence>
<name>A0A2G8JIN0_STIJA</name>
<dbReference type="OrthoDB" id="10011619at2759"/>
<dbReference type="PANTHER" id="PTHR14715">
    <property type="entry name" value="FAM124 DOMAIN-CONTAINING PROTEIN-RELATED"/>
    <property type="match status" value="1"/>
</dbReference>